<gene>
    <name evidence="8" type="ORF">ACFSKO_02660</name>
</gene>
<feature type="domain" description="Solute-binding protein family 5" evidence="7">
    <location>
        <begin position="104"/>
        <end position="510"/>
    </location>
</feature>
<sequence length="705" mass="80188">MRALTLASFVLGVLLPPLTVTAASAATTKSHGIAIHGEPGYPANFTHFNYVNPDAPKGGELRVASEGTFDSFNPYIIKGVPGPGFSPESLLVSSADEASSEYGLIAETLEWPDDRSWVIFTLRPEARWHDGKAITVDDVMFSLDIIRSDADPYVKNFYGIIERIEKIDERRVKFYSAEPGNKEFPIRAGSLPIFAKHYWETRDFSKSTLEPPLGSGPYKVTDFEAGRYIVQERVKDYWGKDLPVNKGQDNFDVLRTTYYQDGDIIKLAIKSGDIDYNEERSSSGWAQDYNVPAVKKGWLKKESIPHKRPQGIQGYFLNTRRDLFKNPKVREALGYLYDFEWTNKNLSYGLLTRTTNYFGNSELSSTGVPTGRELEILEPYRGKVPDRLFTEPFLVPKTDGNGWPRDNYRKAFELFSEAGWVVRDLKLVNEKTGKQMSFEVLIRSKGMERTVLPYTSTLNKLGIDAKIRLVDSAQYSNRVQNFDFDVTIIKLSASITPGTEQRGLWTSKTANLTGSGNFSGISDPVVDELVESLIKVDNREELVATVRALDRVLLWGYYVIPQFHTKDDRALYWDKFSRPEITPWRGSSTSYWWFDKKKEAKLIASMAKNERSLSVTSETEPSAEPLSNDDGEPFYDPAIIDTFLENFEKLGIQPQKIKNFFTFQLFTDPHAFFQKNNWRPYALGSTLVVLVLLILRRRRKKGDQA</sequence>
<dbReference type="RefSeq" id="WP_380248129.1">
    <property type="nucleotide sequence ID" value="NZ_JBHUII010000001.1"/>
</dbReference>
<dbReference type="Pfam" id="PF00496">
    <property type="entry name" value="SBP_bac_5"/>
    <property type="match status" value="1"/>
</dbReference>
<dbReference type="CDD" id="cd08497">
    <property type="entry name" value="MbnE-like"/>
    <property type="match status" value="1"/>
</dbReference>
<feature type="signal peptide" evidence="6">
    <location>
        <begin position="1"/>
        <end position="22"/>
    </location>
</feature>
<evidence type="ECO:0000256" key="1">
    <source>
        <dbReference type="ARBA" id="ARBA00004418"/>
    </source>
</evidence>
<comment type="subcellular location">
    <subcellularLocation>
        <location evidence="1">Periplasm</location>
    </subcellularLocation>
</comment>
<comment type="caution">
    <text evidence="8">The sequence shown here is derived from an EMBL/GenBank/DDBJ whole genome shotgun (WGS) entry which is preliminary data.</text>
</comment>
<keyword evidence="5" id="KW-0812">Transmembrane</keyword>
<dbReference type="Proteomes" id="UP001597294">
    <property type="component" value="Unassembled WGS sequence"/>
</dbReference>
<organism evidence="8 9">
    <name type="scientific">Kiloniella antarctica</name>
    <dbReference type="NCBI Taxonomy" id="1550907"/>
    <lineage>
        <taxon>Bacteria</taxon>
        <taxon>Pseudomonadati</taxon>
        <taxon>Pseudomonadota</taxon>
        <taxon>Alphaproteobacteria</taxon>
        <taxon>Rhodospirillales</taxon>
        <taxon>Kiloniellaceae</taxon>
        <taxon>Kiloniella</taxon>
    </lineage>
</organism>
<evidence type="ECO:0000256" key="2">
    <source>
        <dbReference type="ARBA" id="ARBA00005695"/>
    </source>
</evidence>
<feature type="chain" id="PRO_5046322846" evidence="6">
    <location>
        <begin position="23"/>
        <end position="705"/>
    </location>
</feature>
<evidence type="ECO:0000256" key="5">
    <source>
        <dbReference type="SAM" id="Phobius"/>
    </source>
</evidence>
<proteinExistence type="inferred from homology"/>
<evidence type="ECO:0000313" key="8">
    <source>
        <dbReference type="EMBL" id="MFD2204491.1"/>
    </source>
</evidence>
<reference evidence="9" key="1">
    <citation type="journal article" date="2019" name="Int. J. Syst. Evol. Microbiol.">
        <title>The Global Catalogue of Microorganisms (GCM) 10K type strain sequencing project: providing services to taxonomists for standard genome sequencing and annotation.</title>
        <authorList>
            <consortium name="The Broad Institute Genomics Platform"/>
            <consortium name="The Broad Institute Genome Sequencing Center for Infectious Disease"/>
            <person name="Wu L."/>
            <person name="Ma J."/>
        </authorList>
    </citation>
    <scope>NUCLEOTIDE SEQUENCE [LARGE SCALE GENOMIC DNA]</scope>
    <source>
        <strain evidence="9">CGMCC 4.7192</strain>
    </source>
</reference>
<evidence type="ECO:0000256" key="3">
    <source>
        <dbReference type="ARBA" id="ARBA00022729"/>
    </source>
</evidence>
<keyword evidence="5" id="KW-1133">Transmembrane helix</keyword>
<keyword evidence="9" id="KW-1185">Reference proteome</keyword>
<dbReference type="Gene3D" id="3.40.190.10">
    <property type="entry name" value="Periplasmic binding protein-like II"/>
    <property type="match status" value="1"/>
</dbReference>
<dbReference type="EMBL" id="JBHUII010000001">
    <property type="protein sequence ID" value="MFD2204491.1"/>
    <property type="molecule type" value="Genomic_DNA"/>
</dbReference>
<keyword evidence="3 6" id="KW-0732">Signal</keyword>
<feature type="region of interest" description="Disordered" evidence="4">
    <location>
        <begin position="613"/>
        <end position="632"/>
    </location>
</feature>
<dbReference type="InterPro" id="IPR030678">
    <property type="entry name" value="Peptide/Ni-bd"/>
</dbReference>
<dbReference type="InterPro" id="IPR039424">
    <property type="entry name" value="SBP_5"/>
</dbReference>
<accession>A0ABW5BGD8</accession>
<dbReference type="PANTHER" id="PTHR30290:SF64">
    <property type="entry name" value="ABC TRANSPORTER PERIPLASMIC BINDING PROTEIN"/>
    <property type="match status" value="1"/>
</dbReference>
<feature type="transmembrane region" description="Helical" evidence="5">
    <location>
        <begin position="678"/>
        <end position="695"/>
    </location>
</feature>
<evidence type="ECO:0000256" key="4">
    <source>
        <dbReference type="SAM" id="MobiDB-lite"/>
    </source>
</evidence>
<dbReference type="PIRSF" id="PIRSF002741">
    <property type="entry name" value="MppA"/>
    <property type="match status" value="1"/>
</dbReference>
<dbReference type="SUPFAM" id="SSF53850">
    <property type="entry name" value="Periplasmic binding protein-like II"/>
    <property type="match status" value="1"/>
</dbReference>
<dbReference type="PANTHER" id="PTHR30290">
    <property type="entry name" value="PERIPLASMIC BINDING COMPONENT OF ABC TRANSPORTER"/>
    <property type="match status" value="1"/>
</dbReference>
<comment type="similarity">
    <text evidence="2">Belongs to the bacterial solute-binding protein 5 family.</text>
</comment>
<protein>
    <submittedName>
        <fullName evidence="8">Extracellular solute-binding protein</fullName>
    </submittedName>
</protein>
<evidence type="ECO:0000259" key="7">
    <source>
        <dbReference type="Pfam" id="PF00496"/>
    </source>
</evidence>
<evidence type="ECO:0000256" key="6">
    <source>
        <dbReference type="SAM" id="SignalP"/>
    </source>
</evidence>
<dbReference type="InterPro" id="IPR000914">
    <property type="entry name" value="SBP_5_dom"/>
</dbReference>
<dbReference type="Gene3D" id="3.10.105.10">
    <property type="entry name" value="Dipeptide-binding Protein, Domain 3"/>
    <property type="match status" value="1"/>
</dbReference>
<evidence type="ECO:0000313" key="9">
    <source>
        <dbReference type="Proteomes" id="UP001597294"/>
    </source>
</evidence>
<keyword evidence="5" id="KW-0472">Membrane</keyword>
<name>A0ABW5BGD8_9PROT</name>